<evidence type="ECO:0000256" key="1">
    <source>
        <dbReference type="ARBA" id="ARBA00004651"/>
    </source>
</evidence>
<feature type="transmembrane region" description="Helical" evidence="8">
    <location>
        <begin position="115"/>
        <end position="137"/>
    </location>
</feature>
<dbReference type="AlphaFoldDB" id="A0AAJ6ZA21"/>
<dbReference type="Pfam" id="PF06151">
    <property type="entry name" value="Trehalose_recp"/>
    <property type="match status" value="1"/>
</dbReference>
<dbReference type="Proteomes" id="UP000694872">
    <property type="component" value="Unplaced"/>
</dbReference>
<dbReference type="KEGG" id="pxu:106118111"/>
<evidence type="ECO:0000256" key="2">
    <source>
        <dbReference type="ARBA" id="ARBA00005327"/>
    </source>
</evidence>
<evidence type="ECO:0000256" key="6">
    <source>
        <dbReference type="ARBA" id="ARBA00023136"/>
    </source>
</evidence>
<dbReference type="GO" id="GO:0005886">
    <property type="term" value="C:plasma membrane"/>
    <property type="evidence" value="ECO:0007669"/>
    <property type="project" value="UniProtKB-SubCell"/>
</dbReference>
<evidence type="ECO:0000256" key="4">
    <source>
        <dbReference type="ARBA" id="ARBA00022692"/>
    </source>
</evidence>
<dbReference type="GeneID" id="106118111"/>
<feature type="transmembrane region" description="Helical" evidence="8">
    <location>
        <begin position="12"/>
        <end position="32"/>
    </location>
</feature>
<sequence length="163" mass="18663">MSLQVVNLQATFLWNVTDVMIMCISIYLISYLQDLNKIIYDNEKSKSVRWEEIRLLYSDLVALVKEVDSRFCYLVLLSFFTNLFFISLQLFNTLINGLPLGNDGGNKKSISALHLTYYIYSFVFLMTRASVMCLLAANVHRAAQEPLFVVGYVPASEYTLEVS</sequence>
<keyword evidence="6 8" id="KW-0472">Membrane</keyword>
<proteinExistence type="inferred from homology"/>
<keyword evidence="7" id="KW-0675">Receptor</keyword>
<dbReference type="GO" id="GO:0050916">
    <property type="term" value="P:sensory perception of sweet taste"/>
    <property type="evidence" value="ECO:0007669"/>
    <property type="project" value="UniProtKB-ARBA"/>
</dbReference>
<evidence type="ECO:0000256" key="3">
    <source>
        <dbReference type="ARBA" id="ARBA00022475"/>
    </source>
</evidence>
<feature type="transmembrane region" description="Helical" evidence="8">
    <location>
        <begin position="71"/>
        <end position="95"/>
    </location>
</feature>
<organism evidence="9">
    <name type="scientific">Papilio xuthus</name>
    <name type="common">Asian swallowtail butterfly</name>
    <dbReference type="NCBI Taxonomy" id="66420"/>
    <lineage>
        <taxon>Eukaryota</taxon>
        <taxon>Metazoa</taxon>
        <taxon>Ecdysozoa</taxon>
        <taxon>Arthropoda</taxon>
        <taxon>Hexapoda</taxon>
        <taxon>Insecta</taxon>
        <taxon>Pterygota</taxon>
        <taxon>Neoptera</taxon>
        <taxon>Endopterygota</taxon>
        <taxon>Lepidoptera</taxon>
        <taxon>Glossata</taxon>
        <taxon>Ditrysia</taxon>
        <taxon>Papilionoidea</taxon>
        <taxon>Papilionidae</taxon>
        <taxon>Papilioninae</taxon>
        <taxon>Papilio</taxon>
    </lineage>
</organism>
<dbReference type="InterPro" id="IPR009318">
    <property type="entry name" value="Gustatory_rcpt"/>
</dbReference>
<keyword evidence="3" id="KW-1003">Cell membrane</keyword>
<dbReference type="RefSeq" id="XP_013168120.1">
    <property type="nucleotide sequence ID" value="XM_013312666.1"/>
</dbReference>
<evidence type="ECO:0000256" key="5">
    <source>
        <dbReference type="ARBA" id="ARBA00022989"/>
    </source>
</evidence>
<keyword evidence="4 8" id="KW-0812">Transmembrane</keyword>
<comment type="similarity">
    <text evidence="2">Belongs to the insect chemoreceptor superfamily. Gustatory receptor (GR) family. Gr5a subfamily.</text>
</comment>
<keyword evidence="5 8" id="KW-1133">Transmembrane helix</keyword>
<name>A0AAJ6ZA21_PAPXU</name>
<dbReference type="PANTHER" id="PTHR21421:SF29">
    <property type="entry name" value="GUSTATORY RECEPTOR 5A FOR TREHALOSE-RELATED"/>
    <property type="match status" value="1"/>
</dbReference>
<dbReference type="GO" id="GO:0008527">
    <property type="term" value="F:taste receptor activity"/>
    <property type="evidence" value="ECO:0007669"/>
    <property type="project" value="InterPro"/>
</dbReference>
<evidence type="ECO:0000256" key="8">
    <source>
        <dbReference type="SAM" id="Phobius"/>
    </source>
</evidence>
<protein>
    <submittedName>
        <fullName evidence="9">Gustatory receptor 5a for trehalose-like</fullName>
    </submittedName>
</protein>
<dbReference type="PANTHER" id="PTHR21421">
    <property type="entry name" value="GUSTATORY RECEPTOR"/>
    <property type="match status" value="1"/>
</dbReference>
<evidence type="ECO:0000313" key="9">
    <source>
        <dbReference type="RefSeq" id="XP_013168120.1"/>
    </source>
</evidence>
<gene>
    <name evidence="9" type="primary">LOC106118111</name>
</gene>
<accession>A0AAJ6ZA21</accession>
<evidence type="ECO:0000256" key="7">
    <source>
        <dbReference type="ARBA" id="ARBA00023170"/>
    </source>
</evidence>
<comment type="subcellular location">
    <subcellularLocation>
        <location evidence="1">Cell membrane</location>
        <topology evidence="1">Multi-pass membrane protein</topology>
    </subcellularLocation>
</comment>
<reference evidence="9" key="1">
    <citation type="submission" date="2025-08" db="UniProtKB">
        <authorList>
            <consortium name="RefSeq"/>
        </authorList>
    </citation>
    <scope>IDENTIFICATION</scope>
</reference>